<dbReference type="Pfam" id="PF01545">
    <property type="entry name" value="Cation_efflux"/>
    <property type="match status" value="1"/>
</dbReference>
<dbReference type="AlphaFoldDB" id="A0A918KRF1"/>
<comment type="caution">
    <text evidence="8">The sequence shown here is derived from an EMBL/GenBank/DDBJ whole genome shotgun (WGS) entry which is preliminary data.</text>
</comment>
<evidence type="ECO:0000256" key="6">
    <source>
        <dbReference type="SAM" id="Phobius"/>
    </source>
</evidence>
<keyword evidence="3" id="KW-0864">Zinc transport</keyword>
<keyword evidence="9" id="KW-1185">Reference proteome</keyword>
<dbReference type="InterPro" id="IPR036837">
    <property type="entry name" value="Cation_efflux_CTD_sf"/>
</dbReference>
<dbReference type="GO" id="GO:0005385">
    <property type="term" value="F:zinc ion transmembrane transporter activity"/>
    <property type="evidence" value="ECO:0007669"/>
    <property type="project" value="TreeGrafter"/>
</dbReference>
<dbReference type="Proteomes" id="UP000600865">
    <property type="component" value="Unassembled WGS sequence"/>
</dbReference>
<keyword evidence="4 6" id="KW-1133">Transmembrane helix</keyword>
<keyword evidence="3" id="KW-0406">Ion transport</keyword>
<protein>
    <submittedName>
        <fullName evidence="8">Cation efflux protein</fullName>
    </submittedName>
</protein>
<reference evidence="8 9" key="1">
    <citation type="journal article" date="2014" name="Int. J. Syst. Evol. Microbiol.">
        <title>Complete genome sequence of Corynebacterium casei LMG S-19264T (=DSM 44701T), isolated from a smear-ripened cheese.</title>
        <authorList>
            <consortium name="US DOE Joint Genome Institute (JGI-PGF)"/>
            <person name="Walter F."/>
            <person name="Albersmeier A."/>
            <person name="Kalinowski J."/>
            <person name="Ruckert C."/>
        </authorList>
    </citation>
    <scope>NUCLEOTIDE SEQUENCE [LARGE SCALE GENOMIC DNA]</scope>
    <source>
        <strain evidence="8 9">KCTC 23968</strain>
    </source>
</reference>
<dbReference type="EMBL" id="BMYV01000002">
    <property type="protein sequence ID" value="GGX71780.1"/>
    <property type="molecule type" value="Genomic_DNA"/>
</dbReference>
<evidence type="ECO:0000259" key="7">
    <source>
        <dbReference type="Pfam" id="PF01545"/>
    </source>
</evidence>
<feature type="domain" description="Cation efflux protein transmembrane" evidence="7">
    <location>
        <begin position="3"/>
        <end position="192"/>
    </location>
</feature>
<feature type="transmembrane region" description="Helical" evidence="6">
    <location>
        <begin position="99"/>
        <end position="123"/>
    </location>
</feature>
<gene>
    <name evidence="8" type="primary">zitB</name>
    <name evidence="8" type="ORF">GCM10011309_22500</name>
</gene>
<keyword evidence="2 6" id="KW-0812">Transmembrane</keyword>
<organism evidence="8 9">
    <name type="scientific">Litorimonas cladophorae</name>
    <dbReference type="NCBI Taxonomy" id="1220491"/>
    <lineage>
        <taxon>Bacteria</taxon>
        <taxon>Pseudomonadati</taxon>
        <taxon>Pseudomonadota</taxon>
        <taxon>Alphaproteobacteria</taxon>
        <taxon>Maricaulales</taxon>
        <taxon>Robiginitomaculaceae</taxon>
    </lineage>
</organism>
<dbReference type="GO" id="GO:0005886">
    <property type="term" value="C:plasma membrane"/>
    <property type="evidence" value="ECO:0007669"/>
    <property type="project" value="TreeGrafter"/>
</dbReference>
<name>A0A918KRF1_9PROT</name>
<evidence type="ECO:0000256" key="1">
    <source>
        <dbReference type="ARBA" id="ARBA00004141"/>
    </source>
</evidence>
<dbReference type="PANTHER" id="PTHR11562">
    <property type="entry name" value="CATION EFFLUX PROTEIN/ ZINC TRANSPORTER"/>
    <property type="match status" value="1"/>
</dbReference>
<keyword evidence="3" id="KW-0862">Zinc</keyword>
<evidence type="ECO:0000313" key="9">
    <source>
        <dbReference type="Proteomes" id="UP000600865"/>
    </source>
</evidence>
<proteinExistence type="predicted"/>
<accession>A0A918KRF1</accession>
<evidence type="ECO:0000256" key="4">
    <source>
        <dbReference type="ARBA" id="ARBA00022989"/>
    </source>
</evidence>
<sequence length="273" mass="29430">MGLAALLTGIFMIVEVAGGLISGSLALLADAGHMMTDFAALAMAWGAFKIAQRPANWRHTFGYDRVSILVAFVNGLTLFGVAVWIIWEGIHRFLEPTDVLAGPMLWVAIAGLIVNLIVFWVLMGADQHNLNIRGAVLHVLGDLLGSVAAIAAAVIILTTGWVLADPILSILVAVLILRSAWALVKDSAHVLLQGAPSNLDRREIETDLLMNVPDLLRVDHIHAWAVTPERPIVTLNAYIAPSARVEPVAQAIKARLAEKFDIDHATVDVMREG</sequence>
<keyword evidence="3" id="KW-0813">Transport</keyword>
<evidence type="ECO:0000313" key="8">
    <source>
        <dbReference type="EMBL" id="GGX71780.1"/>
    </source>
</evidence>
<dbReference type="InterPro" id="IPR058533">
    <property type="entry name" value="Cation_efflux_TM"/>
</dbReference>
<dbReference type="InterPro" id="IPR050681">
    <property type="entry name" value="CDF/SLC30A"/>
</dbReference>
<dbReference type="SUPFAM" id="SSF161111">
    <property type="entry name" value="Cation efflux protein transmembrane domain-like"/>
    <property type="match status" value="1"/>
</dbReference>
<dbReference type="InterPro" id="IPR002524">
    <property type="entry name" value="Cation_efflux"/>
</dbReference>
<dbReference type="InterPro" id="IPR027469">
    <property type="entry name" value="Cation_efflux_TMD_sf"/>
</dbReference>
<evidence type="ECO:0000256" key="5">
    <source>
        <dbReference type="ARBA" id="ARBA00023136"/>
    </source>
</evidence>
<dbReference type="PANTHER" id="PTHR11562:SF17">
    <property type="entry name" value="RE54080P-RELATED"/>
    <property type="match status" value="1"/>
</dbReference>
<dbReference type="NCBIfam" id="TIGR01297">
    <property type="entry name" value="CDF"/>
    <property type="match status" value="1"/>
</dbReference>
<feature type="transmembrane region" description="Helical" evidence="6">
    <location>
        <begin position="135"/>
        <end position="161"/>
    </location>
</feature>
<evidence type="ECO:0000256" key="3">
    <source>
        <dbReference type="ARBA" id="ARBA00022906"/>
    </source>
</evidence>
<dbReference type="SUPFAM" id="SSF160240">
    <property type="entry name" value="Cation efflux protein cytoplasmic domain-like"/>
    <property type="match status" value="1"/>
</dbReference>
<feature type="transmembrane region" description="Helical" evidence="6">
    <location>
        <begin position="68"/>
        <end position="87"/>
    </location>
</feature>
<comment type="subcellular location">
    <subcellularLocation>
        <location evidence="1">Membrane</location>
        <topology evidence="1">Multi-pass membrane protein</topology>
    </subcellularLocation>
</comment>
<dbReference type="Gene3D" id="1.20.1510.10">
    <property type="entry name" value="Cation efflux protein transmembrane domain"/>
    <property type="match status" value="1"/>
</dbReference>
<keyword evidence="5 6" id="KW-0472">Membrane</keyword>
<feature type="transmembrane region" description="Helical" evidence="6">
    <location>
        <begin position="167"/>
        <end position="184"/>
    </location>
</feature>
<evidence type="ECO:0000256" key="2">
    <source>
        <dbReference type="ARBA" id="ARBA00022692"/>
    </source>
</evidence>